<dbReference type="EMBL" id="JBHUDO010000003">
    <property type="protein sequence ID" value="MFD1647486.1"/>
    <property type="molecule type" value="Genomic_DNA"/>
</dbReference>
<feature type="transmembrane region" description="Helical" evidence="9">
    <location>
        <begin position="480"/>
        <end position="505"/>
    </location>
</feature>
<feature type="transmembrane region" description="Helical" evidence="9">
    <location>
        <begin position="511"/>
        <end position="531"/>
    </location>
</feature>
<comment type="similarity">
    <text evidence="2">Belongs to the glycosyltransferase 2 family.</text>
</comment>
<keyword evidence="8 9" id="KW-0472">Membrane</keyword>
<dbReference type="InterPro" id="IPR029044">
    <property type="entry name" value="Nucleotide-diphossugar_trans"/>
</dbReference>
<evidence type="ECO:0000256" key="7">
    <source>
        <dbReference type="ARBA" id="ARBA00022989"/>
    </source>
</evidence>
<comment type="caution">
    <text evidence="11">The sequence shown here is derived from an EMBL/GenBank/DDBJ whole genome shotgun (WGS) entry which is preliminary data.</text>
</comment>
<keyword evidence="4" id="KW-0328">Glycosyltransferase</keyword>
<evidence type="ECO:0000256" key="1">
    <source>
        <dbReference type="ARBA" id="ARBA00004651"/>
    </source>
</evidence>
<evidence type="ECO:0000259" key="10">
    <source>
        <dbReference type="Pfam" id="PF00535"/>
    </source>
</evidence>
<feature type="domain" description="Glycosyltransferase 2-like" evidence="10">
    <location>
        <begin position="9"/>
        <end position="175"/>
    </location>
</feature>
<feature type="transmembrane region" description="Helical" evidence="9">
    <location>
        <begin position="282"/>
        <end position="300"/>
    </location>
</feature>
<keyword evidence="5" id="KW-0808">Transferase</keyword>
<organism evidence="11 12">
    <name type="scientific">Haloarchaeobius litoreus</name>
    <dbReference type="NCBI Taxonomy" id="755306"/>
    <lineage>
        <taxon>Archaea</taxon>
        <taxon>Methanobacteriati</taxon>
        <taxon>Methanobacteriota</taxon>
        <taxon>Stenosarchaea group</taxon>
        <taxon>Halobacteria</taxon>
        <taxon>Halobacteriales</taxon>
        <taxon>Halorubellaceae</taxon>
        <taxon>Haloarchaeobius</taxon>
    </lineage>
</organism>
<feature type="transmembrane region" description="Helical" evidence="9">
    <location>
        <begin position="413"/>
        <end position="434"/>
    </location>
</feature>
<gene>
    <name evidence="11" type="ORF">ACFSBL_17490</name>
</gene>
<reference evidence="11 12" key="1">
    <citation type="journal article" date="2019" name="Int. J. Syst. Evol. Microbiol.">
        <title>The Global Catalogue of Microorganisms (GCM) 10K type strain sequencing project: providing services to taxonomists for standard genome sequencing and annotation.</title>
        <authorList>
            <consortium name="The Broad Institute Genomics Platform"/>
            <consortium name="The Broad Institute Genome Sequencing Center for Infectious Disease"/>
            <person name="Wu L."/>
            <person name="Ma J."/>
        </authorList>
    </citation>
    <scope>NUCLEOTIDE SEQUENCE [LARGE SCALE GENOMIC DNA]</scope>
    <source>
        <strain evidence="11 12">CGMCC 1.10390</strain>
    </source>
</reference>
<dbReference type="NCBIfam" id="TIGR00374">
    <property type="entry name" value="flippase-like domain"/>
    <property type="match status" value="1"/>
</dbReference>
<protein>
    <submittedName>
        <fullName evidence="11">Flippase-like domain-containing protein</fullName>
    </submittedName>
</protein>
<evidence type="ECO:0000256" key="2">
    <source>
        <dbReference type="ARBA" id="ARBA00006739"/>
    </source>
</evidence>
<dbReference type="Proteomes" id="UP001597034">
    <property type="component" value="Unassembled WGS sequence"/>
</dbReference>
<evidence type="ECO:0000256" key="8">
    <source>
        <dbReference type="ARBA" id="ARBA00023136"/>
    </source>
</evidence>
<keyword evidence="12" id="KW-1185">Reference proteome</keyword>
<keyword evidence="7 9" id="KW-1133">Transmembrane helix</keyword>
<feature type="transmembrane region" description="Helical" evidence="9">
    <location>
        <begin position="543"/>
        <end position="567"/>
    </location>
</feature>
<feature type="transmembrane region" description="Helical" evidence="9">
    <location>
        <begin position="368"/>
        <end position="387"/>
    </location>
</feature>
<name>A0ABD6DN52_9EURY</name>
<keyword evidence="3" id="KW-1003">Cell membrane</keyword>
<dbReference type="Pfam" id="PF00535">
    <property type="entry name" value="Glycos_transf_2"/>
    <property type="match status" value="1"/>
</dbReference>
<dbReference type="PANTHER" id="PTHR10859">
    <property type="entry name" value="GLYCOSYL TRANSFERASE"/>
    <property type="match status" value="1"/>
</dbReference>
<evidence type="ECO:0000256" key="9">
    <source>
        <dbReference type="SAM" id="Phobius"/>
    </source>
</evidence>
<evidence type="ECO:0000256" key="5">
    <source>
        <dbReference type="ARBA" id="ARBA00022679"/>
    </source>
</evidence>
<evidence type="ECO:0000256" key="4">
    <source>
        <dbReference type="ARBA" id="ARBA00022676"/>
    </source>
</evidence>
<proteinExistence type="inferred from homology"/>
<dbReference type="SUPFAM" id="SSF53448">
    <property type="entry name" value="Nucleotide-diphospho-sugar transferases"/>
    <property type="match status" value="1"/>
</dbReference>
<comment type="subcellular location">
    <subcellularLocation>
        <location evidence="1">Cell membrane</location>
        <topology evidence="1">Multi-pass membrane protein</topology>
    </subcellularLocation>
</comment>
<dbReference type="InterPro" id="IPR022791">
    <property type="entry name" value="L-PG_synthase/AglD"/>
</dbReference>
<dbReference type="AlphaFoldDB" id="A0ABD6DN52"/>
<dbReference type="InterPro" id="IPR035518">
    <property type="entry name" value="DPG_synthase"/>
</dbReference>
<feature type="transmembrane region" description="Helical" evidence="9">
    <location>
        <begin position="249"/>
        <end position="270"/>
    </location>
</feature>
<keyword evidence="6 9" id="KW-0812">Transmembrane</keyword>
<dbReference type="GO" id="GO:0016757">
    <property type="term" value="F:glycosyltransferase activity"/>
    <property type="evidence" value="ECO:0007669"/>
    <property type="project" value="UniProtKB-KW"/>
</dbReference>
<dbReference type="CDD" id="cd04188">
    <property type="entry name" value="DPG_synthase"/>
    <property type="match status" value="1"/>
</dbReference>
<evidence type="ECO:0000313" key="11">
    <source>
        <dbReference type="EMBL" id="MFD1647486.1"/>
    </source>
</evidence>
<evidence type="ECO:0000256" key="3">
    <source>
        <dbReference type="ARBA" id="ARBA00022475"/>
    </source>
</evidence>
<dbReference type="GO" id="GO:0005886">
    <property type="term" value="C:plasma membrane"/>
    <property type="evidence" value="ECO:0007669"/>
    <property type="project" value="UniProtKB-SubCell"/>
</dbReference>
<dbReference type="InterPro" id="IPR001173">
    <property type="entry name" value="Glyco_trans_2-like"/>
</dbReference>
<evidence type="ECO:0000256" key="6">
    <source>
        <dbReference type="ARBA" id="ARBA00022692"/>
    </source>
</evidence>
<dbReference type="Gene3D" id="3.90.550.10">
    <property type="entry name" value="Spore Coat Polysaccharide Biosynthesis Protein SpsA, Chain A"/>
    <property type="match status" value="1"/>
</dbReference>
<sequence>MSEESVSVSVVLPAYNEAATIRTTVETTLSTLAAFLPADAYEVIVAEDGCEDRTPEIADEMAAEDDRVRHFHSDQRLGRGGALERAFRASHGETLVYFDTDLATDMRHLEELVESVRTEGYDVVTGSRWMAGNVADRPAKRGVPSRVYNGLTRLFLRSDLRDHQCGFKAFDREALFALLDDVEDQHWFWDTEVLVKAQRRGFRMKEFAVDWEPKGDTKVDLVRDVFGMGSQILRTWWELSVSPRVNRRVGIVAGTLLTFVAVFLMAFLYLEPDKVWSNLQGADLALVAVAAAIYVLSWPLRGLRYRDILDEIGFSSRVGFLTGAIFISQTGNLVFPARLGDGVRAYVMKARRDVPYSSGFASLAVERVFDLLTITVLAGSVMLALVASGDASQVASALAGETVGPRYQSAARYASYVAAVVGSVAVVAVLAIVVSARSDRNLVRPVVDRLSDDSYAMEVVAVVERFVGDVQTVAGSRRSFAVVGGSSLLVWTLDVVTGIVVMLAVGIELPVATLVAVGFFAVSVGNLAKVLPLSPGGVGLYEGAFTALVVGLAPGVTVELAVTAAIVDHAVKNVVTVIGGLGSMLALNVSLTEAVEESTEAREADAVAGES</sequence>
<dbReference type="PANTHER" id="PTHR10859:SF105">
    <property type="entry name" value="DOLICHYL-PHOSPHATE BETA-D-MANNOSYLTRANSFERASE"/>
    <property type="match status" value="1"/>
</dbReference>
<accession>A0ABD6DN52</accession>
<dbReference type="Pfam" id="PF03706">
    <property type="entry name" value="LPG_synthase_TM"/>
    <property type="match status" value="1"/>
</dbReference>
<evidence type="ECO:0000313" key="12">
    <source>
        <dbReference type="Proteomes" id="UP001597034"/>
    </source>
</evidence>
<dbReference type="RefSeq" id="WP_256400458.1">
    <property type="nucleotide sequence ID" value="NZ_JANHJR010000003.1"/>
</dbReference>